<dbReference type="GO" id="GO:0000287">
    <property type="term" value="F:magnesium ion binding"/>
    <property type="evidence" value="ECO:0007669"/>
    <property type="project" value="InterPro"/>
</dbReference>
<keyword evidence="15" id="KW-1185">Reference proteome</keyword>
<keyword evidence="7" id="KW-0479">Metal-binding</keyword>
<evidence type="ECO:0000256" key="9">
    <source>
        <dbReference type="ARBA" id="ARBA00023235"/>
    </source>
</evidence>
<evidence type="ECO:0000259" key="12">
    <source>
        <dbReference type="Pfam" id="PF02879"/>
    </source>
</evidence>
<comment type="subcellular location">
    <subcellularLocation>
        <location evidence="2">Cytoplasm</location>
    </subcellularLocation>
</comment>
<feature type="domain" description="Alpha-D-phosphohexomutase alpha/beta/alpha" evidence="11">
    <location>
        <begin position="46"/>
        <end position="182"/>
    </location>
</feature>
<dbReference type="PROSITE" id="PS00710">
    <property type="entry name" value="PGM_PMM"/>
    <property type="match status" value="1"/>
</dbReference>
<dbReference type="Pfam" id="PF02880">
    <property type="entry name" value="PGM_PMM_III"/>
    <property type="match status" value="1"/>
</dbReference>
<dbReference type="PANTHER" id="PTHR45745:SF1">
    <property type="entry name" value="PHOSPHOGLUCOMUTASE 2B-RELATED"/>
    <property type="match status" value="1"/>
</dbReference>
<evidence type="ECO:0000256" key="4">
    <source>
        <dbReference type="ARBA" id="ARBA00022490"/>
    </source>
</evidence>
<evidence type="ECO:0000256" key="1">
    <source>
        <dbReference type="ARBA" id="ARBA00001946"/>
    </source>
</evidence>
<dbReference type="GO" id="GO:0005737">
    <property type="term" value="C:cytoplasm"/>
    <property type="evidence" value="ECO:0007669"/>
    <property type="project" value="UniProtKB-SubCell"/>
</dbReference>
<reference evidence="14" key="1">
    <citation type="journal article" date="2019" name="bioRxiv">
        <title>The Genome of the Zebra Mussel, Dreissena polymorpha: A Resource for Invasive Species Research.</title>
        <authorList>
            <person name="McCartney M.A."/>
            <person name="Auch B."/>
            <person name="Kono T."/>
            <person name="Mallez S."/>
            <person name="Zhang Y."/>
            <person name="Obille A."/>
            <person name="Becker A."/>
            <person name="Abrahante J.E."/>
            <person name="Garbe J."/>
            <person name="Badalamenti J.P."/>
            <person name="Herman A."/>
            <person name="Mangelson H."/>
            <person name="Liachko I."/>
            <person name="Sullivan S."/>
            <person name="Sone E.D."/>
            <person name="Koren S."/>
            <person name="Silverstein K.A.T."/>
            <person name="Beckman K.B."/>
            <person name="Gohl D.M."/>
        </authorList>
    </citation>
    <scope>NUCLEOTIDE SEQUENCE</scope>
    <source>
        <strain evidence="14">Duluth1</strain>
        <tissue evidence="14">Whole animal</tissue>
    </source>
</reference>
<comment type="cofactor">
    <cofactor evidence="1">
        <name>Mg(2+)</name>
        <dbReference type="ChEBI" id="CHEBI:18420"/>
    </cofactor>
</comment>
<sequence length="672" mass="75677">MEDPVLQRKVEEWLKWSKNETDNKEIQALVDEGNADELQLRLFHRMEFGTAGLRARMGAGYNMMNDLTVIQATQGLCSYVIENIPDAKEMGVCVGYDGRYNSKRFAQLTSTIFLNKGIKVYLFSKLCPTPYVAHCTRHYKCACGVMVTASHNPKEDNGYKVYWSNGAQIISPVDKGISAHILGNLEPWETSWDVDFTETSPLRKDPFDDIHTRYQEDVKLLCHFSEKNKCSPVKFTYTAMHGVGYLFTRTSLEQFGFPPVIPVKEQVEPDPDFPTVKYPNPAALEPDPDFPTVNIPILQLKYGVVYFQVEPDPDFPTVKYPNPAAVEPDPDFPTVKYPNPAAVEPDPDFPTVKYPNPEEGKGALTLSMKTADENGSTVILANDPDADRLAVAEKVNGEWIIFTGNEIGALLGWWSWFTFRQRCPDTPASECYMFSSTVSSKILETIAKKEGFNFEETLTGFKWMGNRADTVLKEGKTVLFAFEEAIGFMCGSTVLDKDGVSAAAVCAEMATYVYNEGKTLKGQLNDIFDEYGLHVSNNSYYICHDQKIIKSMFDDIRNYNNTGKYPESCGQYKIKYIRDLTAGFDNSCPDNKPLLPVSKSSQMITFTFENGCVATLRTSGTEPKIKWYTEHRPDPASGMTREQTEAELQDMVDSIVRHFYQPQKNGLIARTS</sequence>
<name>A0A9D4KQ52_DREPO</name>
<evidence type="ECO:0000259" key="13">
    <source>
        <dbReference type="Pfam" id="PF02880"/>
    </source>
</evidence>
<comment type="similarity">
    <text evidence="3">Belongs to the phosphohexose mutase family.</text>
</comment>
<keyword evidence="6" id="KW-0597">Phosphoprotein</keyword>
<dbReference type="FunFam" id="3.40.120.10:FF:000017">
    <property type="entry name" value="glucose 1,6-bisphosphate synthase"/>
    <property type="match status" value="1"/>
</dbReference>
<dbReference type="GO" id="GO:0005634">
    <property type="term" value="C:nucleus"/>
    <property type="evidence" value="ECO:0007669"/>
    <property type="project" value="TreeGrafter"/>
</dbReference>
<dbReference type="Pfam" id="PF02879">
    <property type="entry name" value="PGM_PMM_II"/>
    <property type="match status" value="2"/>
</dbReference>
<evidence type="ECO:0000256" key="3">
    <source>
        <dbReference type="ARBA" id="ARBA00010231"/>
    </source>
</evidence>
<dbReference type="SUPFAM" id="SSF53738">
    <property type="entry name" value="Phosphoglucomutase, first 3 domains"/>
    <property type="match status" value="4"/>
</dbReference>
<organism evidence="14 15">
    <name type="scientific">Dreissena polymorpha</name>
    <name type="common">Zebra mussel</name>
    <name type="synonym">Mytilus polymorpha</name>
    <dbReference type="NCBI Taxonomy" id="45954"/>
    <lineage>
        <taxon>Eukaryota</taxon>
        <taxon>Metazoa</taxon>
        <taxon>Spiralia</taxon>
        <taxon>Lophotrochozoa</taxon>
        <taxon>Mollusca</taxon>
        <taxon>Bivalvia</taxon>
        <taxon>Autobranchia</taxon>
        <taxon>Heteroconchia</taxon>
        <taxon>Euheterodonta</taxon>
        <taxon>Imparidentia</taxon>
        <taxon>Neoheterodontei</taxon>
        <taxon>Myida</taxon>
        <taxon>Dreissenoidea</taxon>
        <taxon>Dreissenidae</taxon>
        <taxon>Dreissena</taxon>
    </lineage>
</organism>
<dbReference type="InterPro" id="IPR016055">
    <property type="entry name" value="A-D-PHexomutase_a/b/a-I/II/III"/>
</dbReference>
<keyword evidence="10" id="KW-0119">Carbohydrate metabolism</keyword>
<evidence type="ECO:0000313" key="15">
    <source>
        <dbReference type="Proteomes" id="UP000828390"/>
    </source>
</evidence>
<dbReference type="FunFam" id="3.40.120.10:FF:000035">
    <property type="entry name" value="Pgm3p"/>
    <property type="match status" value="1"/>
</dbReference>
<feature type="domain" description="Alpha-D-phosphohexomutase alpha/beta/alpha" evidence="13">
    <location>
        <begin position="433"/>
        <end position="531"/>
    </location>
</feature>
<dbReference type="InterPro" id="IPR005846">
    <property type="entry name" value="A-D-PHexomutase_a/b/a-III"/>
</dbReference>
<keyword evidence="4" id="KW-0963">Cytoplasm</keyword>
<dbReference type="InterPro" id="IPR005844">
    <property type="entry name" value="A-D-PHexomutase_a/b/a-I"/>
</dbReference>
<evidence type="ECO:0000256" key="5">
    <source>
        <dbReference type="ARBA" id="ARBA00022526"/>
    </source>
</evidence>
<dbReference type="Pfam" id="PF02878">
    <property type="entry name" value="PGM_PMM_I"/>
    <property type="match status" value="1"/>
</dbReference>
<evidence type="ECO:0000256" key="8">
    <source>
        <dbReference type="ARBA" id="ARBA00022842"/>
    </source>
</evidence>
<dbReference type="InterPro" id="IPR036900">
    <property type="entry name" value="A-D-PHexomutase_C_sf"/>
</dbReference>
<evidence type="ECO:0000256" key="10">
    <source>
        <dbReference type="ARBA" id="ARBA00023277"/>
    </source>
</evidence>
<evidence type="ECO:0000256" key="2">
    <source>
        <dbReference type="ARBA" id="ARBA00004496"/>
    </source>
</evidence>
<protein>
    <recommendedName>
        <fullName evidence="16">Phosphoglucomutase</fullName>
    </recommendedName>
</protein>
<keyword evidence="8" id="KW-0460">Magnesium</keyword>
<feature type="domain" description="Alpha-D-phosphohexomutase alpha/beta/alpha" evidence="12">
    <location>
        <begin position="218"/>
        <end position="283"/>
    </location>
</feature>
<evidence type="ECO:0008006" key="16">
    <source>
        <dbReference type="Google" id="ProtNLM"/>
    </source>
</evidence>
<accession>A0A9D4KQ52</accession>
<dbReference type="Proteomes" id="UP000828390">
    <property type="component" value="Unassembled WGS sequence"/>
</dbReference>
<dbReference type="InterPro" id="IPR016066">
    <property type="entry name" value="A-D-PHexomutase_CS"/>
</dbReference>
<evidence type="ECO:0000259" key="11">
    <source>
        <dbReference type="Pfam" id="PF02878"/>
    </source>
</evidence>
<gene>
    <name evidence="14" type="ORF">DPMN_117174</name>
</gene>
<dbReference type="EMBL" id="JAIWYP010000004">
    <property type="protein sequence ID" value="KAH3843648.1"/>
    <property type="molecule type" value="Genomic_DNA"/>
</dbReference>
<evidence type="ECO:0000256" key="7">
    <source>
        <dbReference type="ARBA" id="ARBA00022723"/>
    </source>
</evidence>
<dbReference type="InterPro" id="IPR005845">
    <property type="entry name" value="A-D-PHexomutase_a/b/a-II"/>
</dbReference>
<dbReference type="PANTHER" id="PTHR45745">
    <property type="entry name" value="PHOSPHOMANNOMUTASE 45A"/>
    <property type="match status" value="1"/>
</dbReference>
<proteinExistence type="inferred from homology"/>
<dbReference type="SUPFAM" id="SSF55957">
    <property type="entry name" value="Phosphoglucomutase, C-terminal domain"/>
    <property type="match status" value="1"/>
</dbReference>
<feature type="domain" description="Alpha-D-phosphohexomutase alpha/beta/alpha" evidence="12">
    <location>
        <begin position="344"/>
        <end position="394"/>
    </location>
</feature>
<evidence type="ECO:0000313" key="14">
    <source>
        <dbReference type="EMBL" id="KAH3843648.1"/>
    </source>
</evidence>
<dbReference type="GO" id="GO:0008973">
    <property type="term" value="F:phosphopentomutase activity"/>
    <property type="evidence" value="ECO:0007669"/>
    <property type="project" value="TreeGrafter"/>
</dbReference>
<comment type="caution">
    <text evidence="14">The sequence shown here is derived from an EMBL/GenBank/DDBJ whole genome shotgun (WGS) entry which is preliminary data.</text>
</comment>
<dbReference type="Gene3D" id="3.40.120.10">
    <property type="entry name" value="Alpha-D-Glucose-1,6-Bisphosphate, subunit A, domain 3"/>
    <property type="match status" value="4"/>
</dbReference>
<dbReference type="GO" id="GO:0006166">
    <property type="term" value="P:purine ribonucleoside salvage"/>
    <property type="evidence" value="ECO:0007669"/>
    <property type="project" value="TreeGrafter"/>
</dbReference>
<keyword evidence="9" id="KW-0413">Isomerase</keyword>
<dbReference type="GO" id="GO:0006006">
    <property type="term" value="P:glucose metabolic process"/>
    <property type="evidence" value="ECO:0007669"/>
    <property type="project" value="UniProtKB-KW"/>
</dbReference>
<dbReference type="AlphaFoldDB" id="A0A9D4KQ52"/>
<reference evidence="14" key="2">
    <citation type="submission" date="2020-11" db="EMBL/GenBank/DDBJ databases">
        <authorList>
            <person name="McCartney M.A."/>
            <person name="Auch B."/>
            <person name="Kono T."/>
            <person name="Mallez S."/>
            <person name="Becker A."/>
            <person name="Gohl D.M."/>
            <person name="Silverstein K.A.T."/>
            <person name="Koren S."/>
            <person name="Bechman K.B."/>
            <person name="Herman A."/>
            <person name="Abrahante J.E."/>
            <person name="Garbe J."/>
        </authorList>
    </citation>
    <scope>NUCLEOTIDE SEQUENCE</scope>
    <source>
        <strain evidence="14">Duluth1</strain>
        <tissue evidence="14">Whole animal</tissue>
    </source>
</reference>
<dbReference type="CDD" id="cd05799">
    <property type="entry name" value="PGM2"/>
    <property type="match status" value="1"/>
</dbReference>
<keyword evidence="5" id="KW-0313">Glucose metabolism</keyword>
<evidence type="ECO:0000256" key="6">
    <source>
        <dbReference type="ARBA" id="ARBA00022553"/>
    </source>
</evidence>